<dbReference type="Gene3D" id="3.30.465.10">
    <property type="match status" value="1"/>
</dbReference>
<gene>
    <name evidence="2" type="ORF">S06H3_54107</name>
</gene>
<dbReference type="SUPFAM" id="SSF55447">
    <property type="entry name" value="CO dehydrogenase flavoprotein C-terminal domain-like"/>
    <property type="match status" value="1"/>
</dbReference>
<dbReference type="Pfam" id="PF00941">
    <property type="entry name" value="FAD_binding_5"/>
    <property type="match status" value="1"/>
</dbReference>
<dbReference type="EMBL" id="BARV01034569">
    <property type="protein sequence ID" value="GAI48458.1"/>
    <property type="molecule type" value="Genomic_DNA"/>
</dbReference>
<dbReference type="InterPro" id="IPR036683">
    <property type="entry name" value="CO_DH_flav_C_dom_sf"/>
</dbReference>
<dbReference type="SUPFAM" id="SSF56176">
    <property type="entry name" value="FAD-binding/transporter-associated domain-like"/>
    <property type="match status" value="1"/>
</dbReference>
<dbReference type="InterPro" id="IPR016166">
    <property type="entry name" value="FAD-bd_PCMH"/>
</dbReference>
<evidence type="ECO:0000313" key="2">
    <source>
        <dbReference type="EMBL" id="GAI48458.1"/>
    </source>
</evidence>
<dbReference type="Gene3D" id="3.30.43.10">
    <property type="entry name" value="Uridine Diphospho-n-acetylenolpyruvylglucosamine Reductase, domain 2"/>
    <property type="match status" value="1"/>
</dbReference>
<dbReference type="InterPro" id="IPR002346">
    <property type="entry name" value="Mopterin_DH_FAD-bd"/>
</dbReference>
<dbReference type="PROSITE" id="PS51387">
    <property type="entry name" value="FAD_PCMH"/>
    <property type="match status" value="1"/>
</dbReference>
<proteinExistence type="predicted"/>
<protein>
    <recommendedName>
        <fullName evidence="1">FAD-binding PCMH-type domain-containing protein</fullName>
    </recommendedName>
</protein>
<dbReference type="GO" id="GO:0016491">
    <property type="term" value="F:oxidoreductase activity"/>
    <property type="evidence" value="ECO:0007669"/>
    <property type="project" value="InterPro"/>
</dbReference>
<dbReference type="Pfam" id="PF03450">
    <property type="entry name" value="CO_deh_flav_C"/>
    <property type="match status" value="1"/>
</dbReference>
<dbReference type="InterPro" id="IPR005107">
    <property type="entry name" value="CO_DH_flav_C"/>
</dbReference>
<feature type="non-terminal residue" evidence="2">
    <location>
        <position position="241"/>
    </location>
</feature>
<dbReference type="AlphaFoldDB" id="X1NY10"/>
<organism evidence="2">
    <name type="scientific">marine sediment metagenome</name>
    <dbReference type="NCBI Taxonomy" id="412755"/>
    <lineage>
        <taxon>unclassified sequences</taxon>
        <taxon>metagenomes</taxon>
        <taxon>ecological metagenomes</taxon>
    </lineage>
</organism>
<reference evidence="2" key="1">
    <citation type="journal article" date="2014" name="Front. Microbiol.">
        <title>High frequency of phylogenetically diverse reductive dehalogenase-homologous genes in deep subseafloor sedimentary metagenomes.</title>
        <authorList>
            <person name="Kawai M."/>
            <person name="Futagami T."/>
            <person name="Toyoda A."/>
            <person name="Takaki Y."/>
            <person name="Nishi S."/>
            <person name="Hori S."/>
            <person name="Arai W."/>
            <person name="Tsubouchi T."/>
            <person name="Morono Y."/>
            <person name="Uchiyama I."/>
            <person name="Ito T."/>
            <person name="Fujiyama A."/>
            <person name="Inagaki F."/>
            <person name="Takami H."/>
        </authorList>
    </citation>
    <scope>NUCLEOTIDE SEQUENCE</scope>
    <source>
        <strain evidence="2">Expedition CK06-06</strain>
    </source>
</reference>
<evidence type="ECO:0000259" key="1">
    <source>
        <dbReference type="PROSITE" id="PS51387"/>
    </source>
</evidence>
<dbReference type="PANTHER" id="PTHR42659:SF9">
    <property type="entry name" value="XANTHINE DEHYDROGENASE FAD-BINDING SUBUNIT XDHB-RELATED"/>
    <property type="match status" value="1"/>
</dbReference>
<dbReference type="InterPro" id="IPR051312">
    <property type="entry name" value="Diverse_Substr_Oxidored"/>
</dbReference>
<name>X1NY10_9ZZZZ</name>
<dbReference type="PANTHER" id="PTHR42659">
    <property type="entry name" value="XANTHINE DEHYDROGENASE SUBUNIT C-RELATED"/>
    <property type="match status" value="1"/>
</dbReference>
<dbReference type="GO" id="GO:0071949">
    <property type="term" value="F:FAD binding"/>
    <property type="evidence" value="ECO:0007669"/>
    <property type="project" value="InterPro"/>
</dbReference>
<feature type="non-terminal residue" evidence="2">
    <location>
        <position position="1"/>
    </location>
</feature>
<comment type="caution">
    <text evidence="2">The sequence shown here is derived from an EMBL/GenBank/DDBJ whole genome shotgun (WGS) entry which is preliminary data.</text>
</comment>
<sequence>LEEAVQLLSKYGDKAKVLAGGTDLLISMKKRKITPQYVVYIKSIPELDYIHYSQQAGLKIGALATHTAIADSAIIKDKFELLATACGKVGTPQVRNMGTIGGNICEGGPSQDSVPSLLVLEAKLKLINLHGERIVPIDQFFIAPFKTALGEAELLTEIQVPTPPPRSAGCYKWFTKITTVDETLVGVAVLMSLDSTYSICSDLKIGLCSVAPTPIRARRAEEVLRGKRVDNKLIEQAAQVA</sequence>
<dbReference type="Gene3D" id="3.30.390.50">
    <property type="entry name" value="CO dehydrogenase flavoprotein, C-terminal domain"/>
    <property type="match status" value="1"/>
</dbReference>
<dbReference type="InterPro" id="IPR016167">
    <property type="entry name" value="FAD-bd_PCMH_sub1"/>
</dbReference>
<dbReference type="InterPro" id="IPR036318">
    <property type="entry name" value="FAD-bd_PCMH-like_sf"/>
</dbReference>
<accession>X1NY10</accession>
<dbReference type="InterPro" id="IPR016169">
    <property type="entry name" value="FAD-bd_PCMH_sub2"/>
</dbReference>
<feature type="domain" description="FAD-binding PCMH-type" evidence="1">
    <location>
        <begin position="1"/>
        <end position="165"/>
    </location>
</feature>